<accession>A0A183L3U1</accession>
<gene>
    <name evidence="1" type="ORF">SCUD_LOCUS21999</name>
</gene>
<keyword evidence="2" id="KW-1185">Reference proteome</keyword>
<reference evidence="3" key="1">
    <citation type="submission" date="2016-06" db="UniProtKB">
        <authorList>
            <consortium name="WormBaseParasite"/>
        </authorList>
    </citation>
    <scope>IDENTIFICATION</scope>
</reference>
<dbReference type="Proteomes" id="UP000279833">
    <property type="component" value="Unassembled WGS sequence"/>
</dbReference>
<evidence type="ECO:0000313" key="3">
    <source>
        <dbReference type="WBParaSite" id="SCUD_0002200201-mRNA-1"/>
    </source>
</evidence>
<dbReference type="WBParaSite" id="SCUD_0002200201-mRNA-1">
    <property type="protein sequence ID" value="SCUD_0002200201-mRNA-1"/>
    <property type="gene ID" value="SCUD_0002200201"/>
</dbReference>
<dbReference type="EMBL" id="UZAK01048046">
    <property type="protein sequence ID" value="VDP77300.1"/>
    <property type="molecule type" value="Genomic_DNA"/>
</dbReference>
<organism evidence="3">
    <name type="scientific">Schistosoma curassoni</name>
    <dbReference type="NCBI Taxonomy" id="6186"/>
    <lineage>
        <taxon>Eukaryota</taxon>
        <taxon>Metazoa</taxon>
        <taxon>Spiralia</taxon>
        <taxon>Lophotrochozoa</taxon>
        <taxon>Platyhelminthes</taxon>
        <taxon>Trematoda</taxon>
        <taxon>Digenea</taxon>
        <taxon>Strigeidida</taxon>
        <taxon>Schistosomatoidea</taxon>
        <taxon>Schistosomatidae</taxon>
        <taxon>Schistosoma</taxon>
    </lineage>
</organism>
<proteinExistence type="predicted"/>
<reference evidence="1 2" key="2">
    <citation type="submission" date="2018-11" db="EMBL/GenBank/DDBJ databases">
        <authorList>
            <consortium name="Pathogen Informatics"/>
        </authorList>
    </citation>
    <scope>NUCLEOTIDE SEQUENCE [LARGE SCALE GENOMIC DNA]</scope>
    <source>
        <strain evidence="1">Dakar</strain>
        <strain evidence="2">Dakar, Senegal</strain>
    </source>
</reference>
<name>A0A183L3U1_9TREM</name>
<dbReference type="AlphaFoldDB" id="A0A183L3U1"/>
<sequence length="70" mass="8194">MTQIRISHNVSDELTVYEVEFGVCVELLGTDSLFIRQFVSCIVVRYCEEYFLTAGKRFFESERQKCSNND</sequence>
<evidence type="ECO:0000313" key="2">
    <source>
        <dbReference type="Proteomes" id="UP000279833"/>
    </source>
</evidence>
<evidence type="ECO:0000313" key="1">
    <source>
        <dbReference type="EMBL" id="VDP77300.1"/>
    </source>
</evidence>
<protein>
    <submittedName>
        <fullName evidence="3">KTSC domain-containing protein</fullName>
    </submittedName>
</protein>